<reference evidence="3 4" key="1">
    <citation type="journal article" date="2022" name="Gigascience">
        <title>A chromosome-level genome assembly and annotation of the desert horned lizard, Phrynosoma platyrhinos, provides insight into chromosomal rearrangements among reptiles.</title>
        <authorList>
            <person name="Koochekian N."/>
            <person name="Ascanio A."/>
            <person name="Farleigh K."/>
            <person name="Card D.C."/>
            <person name="Schield D.R."/>
            <person name="Castoe T.A."/>
            <person name="Jezkova T."/>
        </authorList>
    </citation>
    <scope>NUCLEOTIDE SEQUENCE [LARGE SCALE GENOMIC DNA]</scope>
    <source>
        <strain evidence="3">NK-2021</strain>
    </source>
</reference>
<evidence type="ECO:0000256" key="1">
    <source>
        <dbReference type="SAM" id="MobiDB-lite"/>
    </source>
</evidence>
<feature type="region of interest" description="Disordered" evidence="1">
    <location>
        <begin position="217"/>
        <end position="372"/>
    </location>
</feature>
<dbReference type="Gene3D" id="3.10.20.230">
    <property type="entry name" value="Doublecortin domain"/>
    <property type="match status" value="1"/>
</dbReference>
<dbReference type="PANTHER" id="PTHR23004">
    <property type="entry name" value="DOUBLECORTIN DOMAIN CONTAINING 2"/>
    <property type="match status" value="1"/>
</dbReference>
<dbReference type="PANTHER" id="PTHR23004:SF5">
    <property type="entry name" value="DOUBLECORTIN DOMAIN-CONTAINING PROTEIN 2"/>
    <property type="match status" value="1"/>
</dbReference>
<keyword evidence="4" id="KW-1185">Reference proteome</keyword>
<protein>
    <recommendedName>
        <fullName evidence="2">Doublecortin domain-containing protein</fullName>
    </recommendedName>
</protein>
<feature type="compositionally biased region" description="Polar residues" evidence="1">
    <location>
        <begin position="149"/>
        <end position="160"/>
    </location>
</feature>
<organism evidence="3 4">
    <name type="scientific">Phrynosoma platyrhinos</name>
    <name type="common">Desert horned lizard</name>
    <dbReference type="NCBI Taxonomy" id="52577"/>
    <lineage>
        <taxon>Eukaryota</taxon>
        <taxon>Metazoa</taxon>
        <taxon>Chordata</taxon>
        <taxon>Craniata</taxon>
        <taxon>Vertebrata</taxon>
        <taxon>Euteleostomi</taxon>
        <taxon>Lepidosauria</taxon>
        <taxon>Squamata</taxon>
        <taxon>Bifurcata</taxon>
        <taxon>Unidentata</taxon>
        <taxon>Episquamata</taxon>
        <taxon>Toxicofera</taxon>
        <taxon>Iguania</taxon>
        <taxon>Phrynosomatidae</taxon>
        <taxon>Phrynosomatinae</taxon>
        <taxon>Phrynosoma</taxon>
    </lineage>
</organism>
<feature type="region of interest" description="Disordered" evidence="1">
    <location>
        <begin position="128"/>
        <end position="181"/>
    </location>
</feature>
<feature type="compositionally biased region" description="Basic and acidic residues" evidence="1">
    <location>
        <begin position="321"/>
        <end position="333"/>
    </location>
</feature>
<dbReference type="EMBL" id="JAIPUX010005289">
    <property type="protein sequence ID" value="KAH0617886.1"/>
    <property type="molecule type" value="Genomic_DNA"/>
</dbReference>
<dbReference type="InterPro" id="IPR003533">
    <property type="entry name" value="Doublecortin_dom"/>
</dbReference>
<proteinExistence type="predicted"/>
<dbReference type="PROSITE" id="PS50309">
    <property type="entry name" value="DC"/>
    <property type="match status" value="1"/>
</dbReference>
<gene>
    <name evidence="3" type="ORF">JD844_016586</name>
</gene>
<feature type="compositionally biased region" description="Acidic residues" evidence="1">
    <location>
        <begin position="290"/>
        <end position="303"/>
    </location>
</feature>
<evidence type="ECO:0000259" key="2">
    <source>
        <dbReference type="PROSITE" id="PS50309"/>
    </source>
</evidence>
<evidence type="ECO:0000313" key="3">
    <source>
        <dbReference type="EMBL" id="KAH0617886.1"/>
    </source>
</evidence>
<feature type="compositionally biased region" description="Basic and acidic residues" evidence="1">
    <location>
        <begin position="277"/>
        <end position="289"/>
    </location>
</feature>
<name>A0ABQ7SKQ8_PHRPL</name>
<feature type="compositionally biased region" description="Basic and acidic residues" evidence="1">
    <location>
        <begin position="162"/>
        <end position="175"/>
    </location>
</feature>
<sequence>MPRVRAVQVKPVTHSRINVSARFRKPLQEPCTVFLIANGDLISPAVRLFIPRKALNQWDRVLEMVTEKVTLRSGAVYRLYTLDGKLVESGLDLENGQFYVAVGRDKFKKLPYSELMFSKSTMRRSYGAKASSLPPVGGSGKSKGSSKSTDTGETVTSSQPPKGKDKYGQNQEFRKPAKSKAVIKSHTLTGNGDICNTIKESVYKADKKQSEMWGAVEVQEDEDTQTEVPVDQRPAETVEEEENIASKYKAHHQGKYSVMNGEDNSDEETEEAMNAMEEDKGKLNSHYEDAQQEQELDQGSEEESITHRHGETNEENGEEMDQSHHVEETKEGIDDQMQADSNYEKTSPPRVTVTSPQESEKNEQSNEYAAVA</sequence>
<dbReference type="Proteomes" id="UP000826234">
    <property type="component" value="Unassembled WGS sequence"/>
</dbReference>
<evidence type="ECO:0000313" key="4">
    <source>
        <dbReference type="Proteomes" id="UP000826234"/>
    </source>
</evidence>
<dbReference type="InterPro" id="IPR036572">
    <property type="entry name" value="Doublecortin_dom_sf"/>
</dbReference>
<dbReference type="InterPro" id="IPR033036">
    <property type="entry name" value="DCDC2_DCX_dom2"/>
</dbReference>
<dbReference type="SMART" id="SM00537">
    <property type="entry name" value="DCX"/>
    <property type="match status" value="1"/>
</dbReference>
<accession>A0ABQ7SKQ8</accession>
<dbReference type="SUPFAM" id="SSF89837">
    <property type="entry name" value="Doublecortin (DC)"/>
    <property type="match status" value="1"/>
</dbReference>
<dbReference type="CDD" id="cd17152">
    <property type="entry name" value="DCX2_DCDC2"/>
    <property type="match status" value="1"/>
</dbReference>
<feature type="domain" description="Doublecortin" evidence="2">
    <location>
        <begin position="31"/>
        <end position="113"/>
    </location>
</feature>
<dbReference type="Pfam" id="PF03607">
    <property type="entry name" value="DCX"/>
    <property type="match status" value="1"/>
</dbReference>
<comment type="caution">
    <text evidence="3">The sequence shown here is derived from an EMBL/GenBank/DDBJ whole genome shotgun (WGS) entry which is preliminary data.</text>
</comment>